<dbReference type="KEGG" id="pspu:NA29_12235"/>
<dbReference type="EMBL" id="LT906435">
    <property type="protein sequence ID" value="SNU83657.1"/>
    <property type="molecule type" value="Genomic_DNA"/>
</dbReference>
<name>A0A239SE22_9BURK</name>
<evidence type="ECO:0000313" key="3">
    <source>
        <dbReference type="EMBL" id="SNU83657.1"/>
    </source>
</evidence>
<keyword evidence="4" id="KW-1185">Reference proteome</keyword>
<feature type="signal peptide" evidence="1">
    <location>
        <begin position="1"/>
        <end position="33"/>
    </location>
</feature>
<dbReference type="OrthoDB" id="195923at2"/>
<dbReference type="Proteomes" id="UP000215126">
    <property type="component" value="Chromosome 1"/>
</dbReference>
<accession>A0A239SE22</accession>
<dbReference type="Gene3D" id="2.60.120.10">
    <property type="entry name" value="Jelly Rolls"/>
    <property type="match status" value="1"/>
</dbReference>
<protein>
    <submittedName>
        <fullName evidence="3">Cupin domain</fullName>
    </submittedName>
</protein>
<dbReference type="Pfam" id="PF07883">
    <property type="entry name" value="Cupin_2"/>
    <property type="match status" value="1"/>
</dbReference>
<organism evidence="3 4">
    <name type="scientific">Pandoraea sputorum</name>
    <dbReference type="NCBI Taxonomy" id="93222"/>
    <lineage>
        <taxon>Bacteria</taxon>
        <taxon>Pseudomonadati</taxon>
        <taxon>Pseudomonadota</taxon>
        <taxon>Betaproteobacteria</taxon>
        <taxon>Burkholderiales</taxon>
        <taxon>Burkholderiaceae</taxon>
        <taxon>Pandoraea</taxon>
    </lineage>
</organism>
<dbReference type="GeneID" id="88094262"/>
<proteinExistence type="predicted"/>
<gene>
    <name evidence="3" type="ORF">SAMEA4530655_01590</name>
</gene>
<dbReference type="CDD" id="cd02234">
    <property type="entry name" value="cupin_BLR7677-like"/>
    <property type="match status" value="1"/>
</dbReference>
<keyword evidence="1" id="KW-0732">Signal</keyword>
<dbReference type="STRING" id="93222.NA29_12235"/>
<sequence>MLKITKRATRTQLATSALTLAVTGAFLGPVANAAPPQPVVSELMEKALPDIPGKDALMLIVDYPPGAQDPVHRHNAYGFVYVLEGSIVMQVRGGKEVTLTAGQTFYEGPEDVHTVGRNASKTKPARFLVTLIKQQGAPALIPVK</sequence>
<feature type="chain" id="PRO_5011671503" evidence="1">
    <location>
        <begin position="34"/>
        <end position="144"/>
    </location>
</feature>
<reference evidence="3 4" key="1">
    <citation type="submission" date="2017-06" db="EMBL/GenBank/DDBJ databases">
        <authorList>
            <consortium name="Pathogen Informatics"/>
        </authorList>
    </citation>
    <scope>NUCLEOTIDE SEQUENCE [LARGE SCALE GENOMIC DNA]</scope>
    <source>
        <strain evidence="3 4">NCTC13161</strain>
    </source>
</reference>
<dbReference type="InterPro" id="IPR013096">
    <property type="entry name" value="Cupin_2"/>
</dbReference>
<dbReference type="InterPro" id="IPR011051">
    <property type="entry name" value="RmlC_Cupin_sf"/>
</dbReference>
<dbReference type="RefSeq" id="WP_039397365.1">
    <property type="nucleotide sequence ID" value="NZ_CABPRX010000003.1"/>
</dbReference>
<dbReference type="PANTHER" id="PTHR38599">
    <property type="entry name" value="CUPIN DOMAIN PROTEIN (AFU_ORTHOLOGUE AFUA_3G13620)"/>
    <property type="match status" value="1"/>
</dbReference>
<evidence type="ECO:0000259" key="2">
    <source>
        <dbReference type="Pfam" id="PF07883"/>
    </source>
</evidence>
<feature type="domain" description="Cupin type-2" evidence="2">
    <location>
        <begin position="60"/>
        <end position="129"/>
    </location>
</feature>
<dbReference type="InterPro" id="IPR014710">
    <property type="entry name" value="RmlC-like_jellyroll"/>
</dbReference>
<evidence type="ECO:0000256" key="1">
    <source>
        <dbReference type="SAM" id="SignalP"/>
    </source>
</evidence>
<dbReference type="SUPFAM" id="SSF51182">
    <property type="entry name" value="RmlC-like cupins"/>
    <property type="match status" value="1"/>
</dbReference>
<dbReference type="AlphaFoldDB" id="A0A239SE22"/>
<evidence type="ECO:0000313" key="4">
    <source>
        <dbReference type="Proteomes" id="UP000215126"/>
    </source>
</evidence>
<dbReference type="PANTHER" id="PTHR38599:SF1">
    <property type="entry name" value="CUPIN DOMAIN PROTEIN (AFU_ORTHOLOGUE AFUA_3G13620)"/>
    <property type="match status" value="1"/>
</dbReference>